<reference evidence="1" key="1">
    <citation type="submission" date="2018-05" db="EMBL/GenBank/DDBJ databases">
        <authorList>
            <person name="Lanie J.A."/>
            <person name="Ng W.-L."/>
            <person name="Kazmierczak K.M."/>
            <person name="Andrzejewski T.M."/>
            <person name="Davidsen T.M."/>
            <person name="Wayne K.J."/>
            <person name="Tettelin H."/>
            <person name="Glass J.I."/>
            <person name="Rusch D."/>
            <person name="Podicherti R."/>
            <person name="Tsui H.-C.T."/>
            <person name="Winkler M.E."/>
        </authorList>
    </citation>
    <scope>NUCLEOTIDE SEQUENCE</scope>
</reference>
<gene>
    <name evidence="1" type="ORF">METZ01_LOCUS477761</name>
</gene>
<accession>A0A383BXL0</accession>
<organism evidence="1">
    <name type="scientific">marine metagenome</name>
    <dbReference type="NCBI Taxonomy" id="408172"/>
    <lineage>
        <taxon>unclassified sequences</taxon>
        <taxon>metagenomes</taxon>
        <taxon>ecological metagenomes</taxon>
    </lineage>
</organism>
<evidence type="ECO:0000313" key="1">
    <source>
        <dbReference type="EMBL" id="SVE24907.1"/>
    </source>
</evidence>
<protein>
    <submittedName>
        <fullName evidence="1">Uncharacterized protein</fullName>
    </submittedName>
</protein>
<feature type="non-terminal residue" evidence="1">
    <location>
        <position position="79"/>
    </location>
</feature>
<proteinExistence type="predicted"/>
<dbReference type="AlphaFoldDB" id="A0A383BXL0"/>
<dbReference type="EMBL" id="UINC01204261">
    <property type="protein sequence ID" value="SVE24907.1"/>
    <property type="molecule type" value="Genomic_DNA"/>
</dbReference>
<name>A0A383BXL0_9ZZZZ</name>
<sequence>MTDPNIKSEYILNIKVADNKVYHPQMGTLLHFLIKYNACFRSIFQAHFSKQMFIHTVSSQWDCDLSFESYLDEFKKLVI</sequence>